<dbReference type="AlphaFoldDB" id="A0A7L4P8R1"/>
<accession>A0A7L4P8R1</accession>
<protein>
    <submittedName>
        <fullName evidence="1">Uncharacterized protein</fullName>
    </submittedName>
</protein>
<keyword evidence="2" id="KW-1185">Reference proteome</keyword>
<evidence type="ECO:0000313" key="1">
    <source>
        <dbReference type="EMBL" id="NYR15053.1"/>
    </source>
</evidence>
<dbReference type="EMBL" id="JAAVJF010000001">
    <property type="protein sequence ID" value="NYR15053.1"/>
    <property type="molecule type" value="Genomic_DNA"/>
</dbReference>
<organism evidence="1 2">
    <name type="scientific">Pyrobaculum arsenaticum</name>
    <dbReference type="NCBI Taxonomy" id="121277"/>
    <lineage>
        <taxon>Archaea</taxon>
        <taxon>Thermoproteota</taxon>
        <taxon>Thermoprotei</taxon>
        <taxon>Thermoproteales</taxon>
        <taxon>Thermoproteaceae</taxon>
        <taxon>Pyrobaculum</taxon>
    </lineage>
</organism>
<name>A0A7L4P8R1_9CREN</name>
<proteinExistence type="predicted"/>
<dbReference type="Proteomes" id="UP000554766">
    <property type="component" value="Unassembled WGS sequence"/>
</dbReference>
<evidence type="ECO:0000313" key="2">
    <source>
        <dbReference type="Proteomes" id="UP000554766"/>
    </source>
</evidence>
<reference evidence="1 2" key="1">
    <citation type="journal article" date="2020" name="Nat. Commun.">
        <title>The structures of two archaeal type IV pili illuminate evolutionary relationships.</title>
        <authorList>
            <person name="Wang F."/>
            <person name="Baquero D.P."/>
            <person name="Su Z."/>
            <person name="Beltran L.C."/>
            <person name="Prangishvili D."/>
            <person name="Krupovic M."/>
            <person name="Egelman E.H."/>
        </authorList>
    </citation>
    <scope>NUCLEOTIDE SEQUENCE [LARGE SCALE GENOMIC DNA]</scope>
    <source>
        <strain evidence="1 2">2GA</strain>
    </source>
</reference>
<sequence length="95" mass="10639">MSALRRVAAVEVSRVVEEPKEVLRGLVATAARHTREMMSLYEDFKSELDSGAPDVDEYVRLAEELERDVVLDAEALRRLLGGGAWLGRRPFTGRP</sequence>
<comment type="caution">
    <text evidence="1">The sequence shown here is derived from an EMBL/GenBank/DDBJ whole genome shotgun (WGS) entry which is preliminary data.</text>
</comment>
<gene>
    <name evidence="1" type="ORF">HC235_03605</name>
</gene>